<dbReference type="AlphaFoldDB" id="A0A172UWM6"/>
<reference evidence="3 4" key="1">
    <citation type="submission" date="2016-05" db="EMBL/GenBank/DDBJ databases">
        <title>Complete genome sequence of a phthalic acid esters degrading Mycobacterium sp. YC-RL4.</title>
        <authorList>
            <person name="Ren L."/>
            <person name="Fan S."/>
            <person name="Ruth N."/>
            <person name="Jia Y."/>
            <person name="Wang J."/>
            <person name="Qiao C."/>
        </authorList>
    </citation>
    <scope>NUCLEOTIDE SEQUENCE [LARGE SCALE GENOMIC DNA]</scope>
    <source>
        <strain evidence="3 4">YC-RL4</strain>
        <plasmid evidence="4">pmyc1</plasmid>
    </source>
</reference>
<proteinExistence type="predicted"/>
<keyword evidence="1" id="KW-0732">Signal</keyword>
<organism evidence="3 4">
    <name type="scientific">Mycobacterium adipatum</name>
    <dbReference type="NCBI Taxonomy" id="1682113"/>
    <lineage>
        <taxon>Bacteria</taxon>
        <taxon>Bacillati</taxon>
        <taxon>Actinomycetota</taxon>
        <taxon>Actinomycetes</taxon>
        <taxon>Mycobacteriales</taxon>
        <taxon>Mycobacteriaceae</taxon>
        <taxon>Mycobacterium</taxon>
    </lineage>
</organism>
<keyword evidence="3" id="KW-0614">Plasmid</keyword>
<sequence>MFTTKRRLATGIATAAAAGALFGLTAAPAGAWPTPLTADQTNFLNATRGNFPGNDDQLLLAGKQACRMLYTGQGSQATIGATAAAYGASPQQAAALVGAARSTMCTQAPG</sequence>
<name>A0A172UWM6_9MYCO</name>
<dbReference type="OrthoDB" id="4627526at2"/>
<evidence type="ECO:0000313" key="3">
    <source>
        <dbReference type="EMBL" id="ANE83443.1"/>
    </source>
</evidence>
<protein>
    <recommendedName>
        <fullName evidence="2">DUF732 domain-containing protein</fullName>
    </recommendedName>
</protein>
<dbReference type="EMBL" id="CP015597">
    <property type="protein sequence ID" value="ANE83443.1"/>
    <property type="molecule type" value="Genomic_DNA"/>
</dbReference>
<feature type="domain" description="DUF732" evidence="2">
    <location>
        <begin position="39"/>
        <end position="107"/>
    </location>
</feature>
<dbReference type="InterPro" id="IPR007969">
    <property type="entry name" value="DUF732"/>
</dbReference>
<dbReference type="Pfam" id="PF05305">
    <property type="entry name" value="DUF732"/>
    <property type="match status" value="1"/>
</dbReference>
<dbReference type="Proteomes" id="UP000077143">
    <property type="component" value="Plasmid pMYC1"/>
</dbReference>
<feature type="signal peptide" evidence="1">
    <location>
        <begin position="1"/>
        <end position="31"/>
    </location>
</feature>
<dbReference type="RefSeq" id="WP_068004222.1">
    <property type="nucleotide sequence ID" value="NZ_CP015597.1"/>
</dbReference>
<gene>
    <name evidence="3" type="ORF">A7U43_28435</name>
</gene>
<feature type="chain" id="PRO_5008002451" description="DUF732 domain-containing protein" evidence="1">
    <location>
        <begin position="32"/>
        <end position="110"/>
    </location>
</feature>
<dbReference type="KEGG" id="madi:A7U43_28435"/>
<evidence type="ECO:0000256" key="1">
    <source>
        <dbReference type="SAM" id="SignalP"/>
    </source>
</evidence>
<evidence type="ECO:0000313" key="4">
    <source>
        <dbReference type="Proteomes" id="UP000077143"/>
    </source>
</evidence>
<keyword evidence="4" id="KW-1185">Reference proteome</keyword>
<evidence type="ECO:0000259" key="2">
    <source>
        <dbReference type="Pfam" id="PF05305"/>
    </source>
</evidence>
<geneLocation type="plasmid" evidence="4">
    <name>pmyc1</name>
</geneLocation>
<accession>A0A172UWM6</accession>